<reference evidence="1 2" key="1">
    <citation type="submission" date="2024-03" db="EMBL/GenBank/DDBJ databases">
        <title>Human intestinal bacterial collection.</title>
        <authorList>
            <person name="Pauvert C."/>
            <person name="Hitch T.C.A."/>
            <person name="Clavel T."/>
        </authorList>
    </citation>
    <scope>NUCLEOTIDE SEQUENCE [LARGE SCALE GENOMIC DNA]</scope>
    <source>
        <strain evidence="1 2">CLA-AA-H132</strain>
    </source>
</reference>
<dbReference type="InterPro" id="IPR032719">
    <property type="entry name" value="WbsX"/>
</dbReference>
<organism evidence="1 2">
    <name type="scientific">Laedolimicola intestinihominis</name>
    <dbReference type="NCBI Taxonomy" id="3133166"/>
    <lineage>
        <taxon>Bacteria</taxon>
        <taxon>Bacillati</taxon>
        <taxon>Bacillota</taxon>
        <taxon>Clostridia</taxon>
        <taxon>Lachnospirales</taxon>
        <taxon>Lachnospiraceae</taxon>
        <taxon>Laedolimicola</taxon>
    </lineage>
</organism>
<accession>A0ABV1FJD8</accession>
<protein>
    <submittedName>
        <fullName evidence="1">Glycoside hydrolase family 99-like domain-containing protein</fullName>
    </submittedName>
</protein>
<dbReference type="PANTHER" id="PTHR41244">
    <property type="entry name" value="RHAMNAN SYNTHESIS F"/>
    <property type="match status" value="1"/>
</dbReference>
<name>A0ABV1FJD8_9FIRM</name>
<dbReference type="RefSeq" id="WP_349164945.1">
    <property type="nucleotide sequence ID" value="NZ_JBBMFE010000011.1"/>
</dbReference>
<sequence length="386" mass="46259">MTRIKNMKIIAFYLPQFHNIPENDEWWGDGFTEWVNVKKTKPAFEGHSQPRVPLNQNYYNLLDDDVKIWQAELAKKYGIYGFAYYHYWFNGHMLLEKPMEQMLANKKVDMPFCISWANEPWTKAWVGNERKTLIAQHYGNEKEWKEHFDYLLQFFKDDRYIKVEGKPLFIIYRPEIIPCLNEMIDCWKKLAKENGFEGLKIACQSNDYYLIKNRDDSRIDYNIEFQPDFSCGALRRQKFSTLRAIRRDITRFVGKHFGIDLYRIGQKTLRKLDKTNRVDYDKVWEKIVSTKPFSKKNIPGAYVGWDNSPRYGERATIYMGDTPEKFEHYMDLQIKNAKENYSTDMMFMYAWNEWAEGGYLEPDERSGYKNLEAVRNALVKNNEFPW</sequence>
<dbReference type="EMBL" id="JBBMFE010000011">
    <property type="protein sequence ID" value="MEQ2473181.1"/>
    <property type="molecule type" value="Genomic_DNA"/>
</dbReference>
<evidence type="ECO:0000313" key="2">
    <source>
        <dbReference type="Proteomes" id="UP001438008"/>
    </source>
</evidence>
<proteinExistence type="predicted"/>
<dbReference type="PANTHER" id="PTHR41244:SF1">
    <property type="entry name" value="GLYCOSYLTRANSFERASE"/>
    <property type="match status" value="1"/>
</dbReference>
<evidence type="ECO:0000313" key="1">
    <source>
        <dbReference type="EMBL" id="MEQ2473181.1"/>
    </source>
</evidence>
<dbReference type="CDD" id="cd11579">
    <property type="entry name" value="Glyco_tran_WbsX"/>
    <property type="match status" value="1"/>
</dbReference>
<gene>
    <name evidence="1" type="ORF">WMO29_11905</name>
</gene>
<dbReference type="Proteomes" id="UP001438008">
    <property type="component" value="Unassembled WGS sequence"/>
</dbReference>
<dbReference type="Pfam" id="PF14307">
    <property type="entry name" value="Glyco_tran_WbsX"/>
    <property type="match status" value="1"/>
</dbReference>
<keyword evidence="2" id="KW-1185">Reference proteome</keyword>
<dbReference type="Gene3D" id="3.20.20.80">
    <property type="entry name" value="Glycosidases"/>
    <property type="match status" value="1"/>
</dbReference>
<comment type="caution">
    <text evidence="1">The sequence shown here is derived from an EMBL/GenBank/DDBJ whole genome shotgun (WGS) entry which is preliminary data.</text>
</comment>